<gene>
    <name evidence="1" type="ORF">BC938DRAFT_481074</name>
</gene>
<reference evidence="1 2" key="1">
    <citation type="journal article" date="2018" name="New Phytol.">
        <title>Phylogenomics of Endogonaceae and evolution of mycorrhizas within Mucoromycota.</title>
        <authorList>
            <person name="Chang Y."/>
            <person name="Desiro A."/>
            <person name="Na H."/>
            <person name="Sandor L."/>
            <person name="Lipzen A."/>
            <person name="Clum A."/>
            <person name="Barry K."/>
            <person name="Grigoriev I.V."/>
            <person name="Martin F.M."/>
            <person name="Stajich J.E."/>
            <person name="Smith M.E."/>
            <person name="Bonito G."/>
            <person name="Spatafora J.W."/>
        </authorList>
    </citation>
    <scope>NUCLEOTIDE SEQUENCE [LARGE SCALE GENOMIC DNA]</scope>
    <source>
        <strain evidence="1 2">AD002</strain>
    </source>
</reference>
<organism evidence="1 2">
    <name type="scientific">Jimgerdemannia flammicorona</name>
    <dbReference type="NCBI Taxonomy" id="994334"/>
    <lineage>
        <taxon>Eukaryota</taxon>
        <taxon>Fungi</taxon>
        <taxon>Fungi incertae sedis</taxon>
        <taxon>Mucoromycota</taxon>
        <taxon>Mucoromycotina</taxon>
        <taxon>Endogonomycetes</taxon>
        <taxon>Endogonales</taxon>
        <taxon>Endogonaceae</taxon>
        <taxon>Jimgerdemannia</taxon>
    </lineage>
</organism>
<proteinExistence type="predicted"/>
<evidence type="ECO:0000313" key="1">
    <source>
        <dbReference type="EMBL" id="RUS29089.1"/>
    </source>
</evidence>
<dbReference type="Proteomes" id="UP000274822">
    <property type="component" value="Unassembled WGS sequence"/>
</dbReference>
<sequence>MSLAAPLFEVPLHSMDSPDANRHSPRLPPEIVYEVLANLGDCNNHKKAEVLLDFMAASMVCHEWYHVARGFITEERISAPFRFGWMSILSETPHRFAALLRASRDLNLPYCAEVKCFTDIIIDEDPSGFRALTWEKVPPENHAALLAIMQLTKLKKLKLRLDPRFAQSSPERIRAREYLLRGLTERCPGIPSLLLHFRERYLGLSPRPDDPCLADLIRAMAPSLTTVVIAGEPDLLTAAALATLDLRSASFAWVSVRMVNAIVCNQRDLREVRLFNLTGPGTESLFARLGDVLEEITVGLRSLQSVPHESEPLQLAFESLVSRNKGLRILKISSTMTDSTLRAVARHCRDLEEISIKNCLDMTGVGVWDNATTPWPKLRRLHMANVGIVTEFVEQVVAACDALEHLALGERLSRDNRLVGVLEWHGFERHGESWDRKR</sequence>
<evidence type="ECO:0000313" key="2">
    <source>
        <dbReference type="Proteomes" id="UP000274822"/>
    </source>
</evidence>
<comment type="caution">
    <text evidence="1">The sequence shown here is derived from an EMBL/GenBank/DDBJ whole genome shotgun (WGS) entry which is preliminary data.</text>
</comment>
<accession>A0A433QH49</accession>
<dbReference type="AlphaFoldDB" id="A0A433QH49"/>
<name>A0A433QH49_9FUNG</name>
<dbReference type="InterPro" id="IPR032675">
    <property type="entry name" value="LRR_dom_sf"/>
</dbReference>
<dbReference type="EMBL" id="RBNJ01005649">
    <property type="protein sequence ID" value="RUS29089.1"/>
    <property type="molecule type" value="Genomic_DNA"/>
</dbReference>
<evidence type="ECO:0008006" key="3">
    <source>
        <dbReference type="Google" id="ProtNLM"/>
    </source>
</evidence>
<dbReference type="SUPFAM" id="SSF52047">
    <property type="entry name" value="RNI-like"/>
    <property type="match status" value="1"/>
</dbReference>
<dbReference type="Gene3D" id="3.80.10.10">
    <property type="entry name" value="Ribonuclease Inhibitor"/>
    <property type="match status" value="1"/>
</dbReference>
<protein>
    <recommendedName>
        <fullName evidence="3">F-box domain-containing protein</fullName>
    </recommendedName>
</protein>
<keyword evidence="2" id="KW-1185">Reference proteome</keyword>